<protein>
    <submittedName>
        <fullName evidence="3">Uncharacterized protein</fullName>
    </submittedName>
</protein>
<proteinExistence type="predicted"/>
<evidence type="ECO:0000313" key="3">
    <source>
        <dbReference type="EMBL" id="PRI11880.1"/>
    </source>
</evidence>
<dbReference type="RefSeq" id="WP_105804817.1">
    <property type="nucleotide sequence ID" value="NZ_MWZD01000014.1"/>
</dbReference>
<sequence length="215" mass="22683">MNATLPLADHATRDDLRIFLERLQRAGREEVRLTVRGRVLAVYGCTQAPRGITDELPVVLVMRGFELAEEPAVPVDATVPARALLDRIARMGLVGLALDVPEASGMVAWAGVLPPLSGWTPAGTVDAASLAGVAAEGIARVAAQLPEDPGEAVVHRVRATVWGAEVAPGLPAAAAFAAESMGLLREDEPVRLARSLTWTRLTTSRGHVLVRSLLG</sequence>
<dbReference type="InterPro" id="IPR058323">
    <property type="entry name" value="DUF8010"/>
</dbReference>
<organism evidence="3 4">
    <name type="scientific">Leucobacter massiliensis</name>
    <dbReference type="NCBI Taxonomy" id="1686285"/>
    <lineage>
        <taxon>Bacteria</taxon>
        <taxon>Bacillati</taxon>
        <taxon>Actinomycetota</taxon>
        <taxon>Actinomycetes</taxon>
        <taxon>Micrococcales</taxon>
        <taxon>Microbacteriaceae</taxon>
        <taxon>Leucobacter</taxon>
    </lineage>
</organism>
<accession>A0A2S9QQK5</accession>
<feature type="domain" description="DUF8185" evidence="2">
    <location>
        <begin position="114"/>
        <end position="212"/>
    </location>
</feature>
<evidence type="ECO:0000259" key="1">
    <source>
        <dbReference type="Pfam" id="PF26035"/>
    </source>
</evidence>
<comment type="caution">
    <text evidence="3">The sequence shown here is derived from an EMBL/GenBank/DDBJ whole genome shotgun (WGS) entry which is preliminary data.</text>
</comment>
<dbReference type="Pfam" id="PF26572">
    <property type="entry name" value="DUF8185"/>
    <property type="match status" value="1"/>
</dbReference>
<dbReference type="AlphaFoldDB" id="A0A2S9QQK5"/>
<keyword evidence="4" id="KW-1185">Reference proteome</keyword>
<feature type="domain" description="DUF8010" evidence="1">
    <location>
        <begin position="3"/>
        <end position="110"/>
    </location>
</feature>
<name>A0A2S9QQK5_9MICO</name>
<dbReference type="InterPro" id="IPR058498">
    <property type="entry name" value="DUF8185"/>
</dbReference>
<evidence type="ECO:0000259" key="2">
    <source>
        <dbReference type="Pfam" id="PF26572"/>
    </source>
</evidence>
<gene>
    <name evidence="3" type="ORF">B4915_04855</name>
</gene>
<reference evidence="3 4" key="1">
    <citation type="journal article" date="2017" name="New Microbes New Infect">
        <title>Genome sequence of 'Leucobacter massiliensis' sp. nov. isolated from human pharynx after travel to the 2014 Hajj.</title>
        <authorList>
            <person name="Leangapichart T."/>
            <person name="Gautret P."/>
            <person name="Nguyen T.T."/>
            <person name="Armstrong N."/>
            <person name="Rolain J.M."/>
        </authorList>
    </citation>
    <scope>NUCLEOTIDE SEQUENCE [LARGE SCALE GENOMIC DNA]</scope>
    <source>
        <strain evidence="3 4">122RC15</strain>
    </source>
</reference>
<dbReference type="OrthoDB" id="4801220at2"/>
<dbReference type="Pfam" id="PF26035">
    <property type="entry name" value="DUF8010"/>
    <property type="match status" value="1"/>
</dbReference>
<dbReference type="EMBL" id="MWZD01000014">
    <property type="protein sequence ID" value="PRI11880.1"/>
    <property type="molecule type" value="Genomic_DNA"/>
</dbReference>
<dbReference type="Proteomes" id="UP000238650">
    <property type="component" value="Unassembled WGS sequence"/>
</dbReference>
<evidence type="ECO:0000313" key="4">
    <source>
        <dbReference type="Proteomes" id="UP000238650"/>
    </source>
</evidence>